<accession>A0ABQ5C0W5</accession>
<reference evidence="1" key="2">
    <citation type="submission" date="2022-01" db="EMBL/GenBank/DDBJ databases">
        <authorList>
            <person name="Yamashiro T."/>
            <person name="Shiraishi A."/>
            <person name="Satake H."/>
            <person name="Nakayama K."/>
        </authorList>
    </citation>
    <scope>NUCLEOTIDE SEQUENCE</scope>
</reference>
<proteinExistence type="predicted"/>
<comment type="caution">
    <text evidence="1">The sequence shown here is derived from an EMBL/GenBank/DDBJ whole genome shotgun (WGS) entry which is preliminary data.</text>
</comment>
<gene>
    <name evidence="1" type="ORF">Tco_0877635</name>
</gene>
<name>A0ABQ5C0W5_9ASTR</name>
<protein>
    <submittedName>
        <fullName evidence="1">Uncharacterized protein</fullName>
    </submittedName>
</protein>
<dbReference type="Proteomes" id="UP001151760">
    <property type="component" value="Unassembled WGS sequence"/>
</dbReference>
<sequence length="134" mass="14965">MAFPRLQELAAAQNSNNLTDAMSVYIERKIYDDLYFAAGLSHLWEVLYSRVNEHRRLIAKLSVFGGPLALQCAEFFISQTSVKKSAMDRPFTLGSTKEADNVKTLHSCNCLLLCDGSGMLVFRDDGGLSLLYIH</sequence>
<evidence type="ECO:0000313" key="1">
    <source>
        <dbReference type="EMBL" id="GJT18929.1"/>
    </source>
</evidence>
<keyword evidence="2" id="KW-1185">Reference proteome</keyword>
<organism evidence="1 2">
    <name type="scientific">Tanacetum coccineum</name>
    <dbReference type="NCBI Taxonomy" id="301880"/>
    <lineage>
        <taxon>Eukaryota</taxon>
        <taxon>Viridiplantae</taxon>
        <taxon>Streptophyta</taxon>
        <taxon>Embryophyta</taxon>
        <taxon>Tracheophyta</taxon>
        <taxon>Spermatophyta</taxon>
        <taxon>Magnoliopsida</taxon>
        <taxon>eudicotyledons</taxon>
        <taxon>Gunneridae</taxon>
        <taxon>Pentapetalae</taxon>
        <taxon>asterids</taxon>
        <taxon>campanulids</taxon>
        <taxon>Asterales</taxon>
        <taxon>Asteraceae</taxon>
        <taxon>Asteroideae</taxon>
        <taxon>Anthemideae</taxon>
        <taxon>Anthemidinae</taxon>
        <taxon>Tanacetum</taxon>
    </lineage>
</organism>
<reference evidence="1" key="1">
    <citation type="journal article" date="2022" name="Int. J. Mol. Sci.">
        <title>Draft Genome of Tanacetum Coccineum: Genomic Comparison of Closely Related Tanacetum-Family Plants.</title>
        <authorList>
            <person name="Yamashiro T."/>
            <person name="Shiraishi A."/>
            <person name="Nakayama K."/>
            <person name="Satake H."/>
        </authorList>
    </citation>
    <scope>NUCLEOTIDE SEQUENCE</scope>
</reference>
<dbReference type="EMBL" id="BQNB010013677">
    <property type="protein sequence ID" value="GJT18929.1"/>
    <property type="molecule type" value="Genomic_DNA"/>
</dbReference>
<evidence type="ECO:0000313" key="2">
    <source>
        <dbReference type="Proteomes" id="UP001151760"/>
    </source>
</evidence>